<feature type="domain" description="Protein kinase" evidence="2">
    <location>
        <begin position="350"/>
        <end position="743"/>
    </location>
</feature>
<evidence type="ECO:0000259" key="2">
    <source>
        <dbReference type="PROSITE" id="PS50011"/>
    </source>
</evidence>
<accession>S8DUM5</accession>
<evidence type="ECO:0000313" key="3">
    <source>
        <dbReference type="EMBL" id="EPS96881.1"/>
    </source>
</evidence>
<feature type="compositionally biased region" description="Low complexity" evidence="1">
    <location>
        <begin position="837"/>
        <end position="882"/>
    </location>
</feature>
<reference evidence="3 4" key="1">
    <citation type="journal article" date="2012" name="Science">
        <title>The Paleozoic origin of enzymatic lignin decomposition reconstructed from 31 fungal genomes.</title>
        <authorList>
            <person name="Floudas D."/>
            <person name="Binder M."/>
            <person name="Riley R."/>
            <person name="Barry K."/>
            <person name="Blanchette R.A."/>
            <person name="Henrissat B."/>
            <person name="Martinez A.T."/>
            <person name="Otillar R."/>
            <person name="Spatafora J.W."/>
            <person name="Yadav J.S."/>
            <person name="Aerts A."/>
            <person name="Benoit I."/>
            <person name="Boyd A."/>
            <person name="Carlson A."/>
            <person name="Copeland A."/>
            <person name="Coutinho P.M."/>
            <person name="de Vries R.P."/>
            <person name="Ferreira P."/>
            <person name="Findley K."/>
            <person name="Foster B."/>
            <person name="Gaskell J."/>
            <person name="Glotzer D."/>
            <person name="Gorecki P."/>
            <person name="Heitman J."/>
            <person name="Hesse C."/>
            <person name="Hori C."/>
            <person name="Igarashi K."/>
            <person name="Jurgens J.A."/>
            <person name="Kallen N."/>
            <person name="Kersten P."/>
            <person name="Kohler A."/>
            <person name="Kuees U."/>
            <person name="Kumar T.K.A."/>
            <person name="Kuo A."/>
            <person name="LaButti K."/>
            <person name="Larrondo L.F."/>
            <person name="Lindquist E."/>
            <person name="Ling A."/>
            <person name="Lombard V."/>
            <person name="Lucas S."/>
            <person name="Lundell T."/>
            <person name="Martin R."/>
            <person name="McLaughlin D.J."/>
            <person name="Morgenstern I."/>
            <person name="Morin E."/>
            <person name="Murat C."/>
            <person name="Nagy L.G."/>
            <person name="Nolan M."/>
            <person name="Ohm R.A."/>
            <person name="Patyshakuliyeva A."/>
            <person name="Rokas A."/>
            <person name="Ruiz-Duenas F.J."/>
            <person name="Sabat G."/>
            <person name="Salamov A."/>
            <person name="Samejima M."/>
            <person name="Schmutz J."/>
            <person name="Slot J.C."/>
            <person name="St John F."/>
            <person name="Stenlid J."/>
            <person name="Sun H."/>
            <person name="Sun S."/>
            <person name="Syed K."/>
            <person name="Tsang A."/>
            <person name="Wiebenga A."/>
            <person name="Young D."/>
            <person name="Pisabarro A."/>
            <person name="Eastwood D.C."/>
            <person name="Martin F."/>
            <person name="Cullen D."/>
            <person name="Grigoriev I.V."/>
            <person name="Hibbett D.S."/>
        </authorList>
    </citation>
    <scope>NUCLEOTIDE SEQUENCE</scope>
    <source>
        <strain evidence="4">FP-58527</strain>
    </source>
</reference>
<name>S8DUM5_FOMSC</name>
<evidence type="ECO:0000256" key="1">
    <source>
        <dbReference type="SAM" id="MobiDB-lite"/>
    </source>
</evidence>
<dbReference type="GO" id="GO:0004672">
    <property type="term" value="F:protein kinase activity"/>
    <property type="evidence" value="ECO:0007669"/>
    <property type="project" value="InterPro"/>
</dbReference>
<dbReference type="PANTHER" id="PTHR38248:SF2">
    <property type="entry name" value="FUNK1 11"/>
    <property type="match status" value="1"/>
</dbReference>
<dbReference type="Pfam" id="PF17667">
    <property type="entry name" value="Pkinase_fungal"/>
    <property type="match status" value="1"/>
</dbReference>
<evidence type="ECO:0000313" key="4">
    <source>
        <dbReference type="Proteomes" id="UP000015241"/>
    </source>
</evidence>
<organism evidence="3 4">
    <name type="scientific">Fomitopsis schrenkii</name>
    <name type="common">Brown rot fungus</name>
    <dbReference type="NCBI Taxonomy" id="2126942"/>
    <lineage>
        <taxon>Eukaryota</taxon>
        <taxon>Fungi</taxon>
        <taxon>Dikarya</taxon>
        <taxon>Basidiomycota</taxon>
        <taxon>Agaricomycotina</taxon>
        <taxon>Agaricomycetes</taxon>
        <taxon>Polyporales</taxon>
        <taxon>Fomitopsis</taxon>
    </lineage>
</organism>
<dbReference type="GO" id="GO:0005524">
    <property type="term" value="F:ATP binding"/>
    <property type="evidence" value="ECO:0007669"/>
    <property type="project" value="InterPro"/>
</dbReference>
<proteinExistence type="predicted"/>
<dbReference type="STRING" id="743788.S8DUM5"/>
<feature type="region of interest" description="Disordered" evidence="1">
    <location>
        <begin position="1"/>
        <end position="29"/>
    </location>
</feature>
<dbReference type="HOGENOM" id="CLU_012483_0_0_1"/>
<feature type="compositionally biased region" description="Polar residues" evidence="1">
    <location>
        <begin position="17"/>
        <end position="29"/>
    </location>
</feature>
<dbReference type="EMBL" id="KE504182">
    <property type="protein sequence ID" value="EPS96881.1"/>
    <property type="molecule type" value="Genomic_DNA"/>
</dbReference>
<dbReference type="InParanoid" id="S8DUM5"/>
<dbReference type="PANTHER" id="PTHR38248">
    <property type="entry name" value="FUNK1 6"/>
    <property type="match status" value="1"/>
</dbReference>
<dbReference type="InterPro" id="IPR011009">
    <property type="entry name" value="Kinase-like_dom_sf"/>
</dbReference>
<dbReference type="InterPro" id="IPR040976">
    <property type="entry name" value="Pkinase_fungal"/>
</dbReference>
<feature type="compositionally biased region" description="Polar residues" evidence="1">
    <location>
        <begin position="918"/>
        <end position="928"/>
    </location>
</feature>
<dbReference type="AlphaFoldDB" id="S8DUM5"/>
<dbReference type="InterPro" id="IPR000719">
    <property type="entry name" value="Prot_kinase_dom"/>
</dbReference>
<sequence>MAAVGPPPPSTPHAEPTGSQSGVHSSHANTTSPITIDWNAFRLEQAIVSELADDVFTDVSGFLEAMFPVSDDLLDTVWAQVSKRKGLYDASEEQWRSYPVKPPKHEKDLYEPFVTLVESISKCIPAEERNEVGWHDCHDRTPLSFDPYASKVRPDIVATLGDGVRLESKQPKKKDAEVRIPWSRILVPIEMKKRYYHGRVDGDCPAILQLLKYMRMIFHEAVDRSFVLGIVVAHASVSVYVADRTGVLGSRIFNIHEDPRDFIRVVVGICTMSPAQLGWDTSMTVLKEKERYTKAFLRGWKPKLSYQIPLNTTKEDHYWVVDMPKPKEGAEYGVMEENATERFVLFRALNLQRGQVIRGRATRIWKAWLFDELALKPHERKVFILKDSWRDDDRRLEGEFYERIGRVPGVAAMYSYGVVEVDGEADTVASRSRRGLSIHAKPRAINELQRELRAQMIPTSTPDKSWGSTPDYTIFADILPFKNVTARTPRGKTHSRLVLETYGWPLKMALSPLEIVQAMQDVVAGHQAALEQGVVHRDLSEGNVLITGSKEVGKRAVIIDFDYAKMLEDATLAQDLISGTRPFISGEILGKMMYFQDYDEEDDEGEEKKPLLVVLPNHRFHHDLESLFWVLFWMCLCRSGPAVRRAEVFEQPEGDNLKHLATYIRLFTAIDDDQLAYNKGQIIKYRMEFEKAATAVSAWCRPLKSLLRQLSKILREHYENNEFPVAETYRAFMSALQESEQLLLAKATDEEKETPAYRAEVDRRIADRTDWELPLRKLPEPEVILEANEALAHPPDEASRSAAGNRPGDSREEPPKRRGLVAKLKALRISPGPPSPTSSDSASSGHTATGKQGPQSSSTQPTATNPPATKPQATKAPSTKAPTTKRESKKAQAAKVTQPMNILTRAMQRAASAVPGSSRAQTLSQGASDTAPKKAGPSRSTARTQDGSDEARGVTATRGTKAVTIKATRAPSTRTRSKARAEDD</sequence>
<dbReference type="eggNOG" id="ENOG502SJR2">
    <property type="taxonomic scope" value="Eukaryota"/>
</dbReference>
<dbReference type="PROSITE" id="PS00109">
    <property type="entry name" value="PROTEIN_KINASE_TYR"/>
    <property type="match status" value="1"/>
</dbReference>
<dbReference type="PROSITE" id="PS50011">
    <property type="entry name" value="PROTEIN_KINASE_DOM"/>
    <property type="match status" value="1"/>
</dbReference>
<gene>
    <name evidence="3" type="ORF">FOMPIDRAFT_1025209</name>
</gene>
<dbReference type="Proteomes" id="UP000015241">
    <property type="component" value="Unassembled WGS sequence"/>
</dbReference>
<dbReference type="Gene3D" id="1.10.510.10">
    <property type="entry name" value="Transferase(Phosphotransferase) domain 1"/>
    <property type="match status" value="1"/>
</dbReference>
<feature type="compositionally biased region" description="Pro residues" evidence="1">
    <location>
        <begin position="1"/>
        <end position="11"/>
    </location>
</feature>
<dbReference type="InterPro" id="IPR008266">
    <property type="entry name" value="Tyr_kinase_AS"/>
</dbReference>
<dbReference type="SUPFAM" id="SSF56112">
    <property type="entry name" value="Protein kinase-like (PK-like)"/>
    <property type="match status" value="1"/>
</dbReference>
<protein>
    <recommendedName>
        <fullName evidence="2">Protein kinase domain-containing protein</fullName>
    </recommendedName>
</protein>
<feature type="region of interest" description="Disordered" evidence="1">
    <location>
        <begin position="790"/>
        <end position="984"/>
    </location>
</feature>
<keyword evidence="4" id="KW-1185">Reference proteome</keyword>
<dbReference type="OrthoDB" id="2792997at2759"/>